<dbReference type="Proteomes" id="UP000215506">
    <property type="component" value="Unassembled WGS sequence"/>
</dbReference>
<evidence type="ECO:0000313" key="2">
    <source>
        <dbReference type="Proteomes" id="UP000215506"/>
    </source>
</evidence>
<proteinExistence type="predicted"/>
<dbReference type="RefSeq" id="WP_143860025.1">
    <property type="nucleotide sequence ID" value="NZ_JAAXOR010000002.1"/>
</dbReference>
<dbReference type="EMBL" id="NGAF01000007">
    <property type="protein sequence ID" value="OXR43999.1"/>
    <property type="molecule type" value="Genomic_DNA"/>
</dbReference>
<reference evidence="1 2" key="1">
    <citation type="submission" date="2017-07" db="EMBL/GenBank/DDBJ databases">
        <title>First draft Genome Sequence of Nocardia cerradoensis isolated from human infection.</title>
        <authorList>
            <person name="Carrasco G."/>
        </authorList>
    </citation>
    <scope>NUCLEOTIDE SEQUENCE [LARGE SCALE GENOMIC DNA]</scope>
    <source>
        <strain evidence="1 2">CNM20130759</strain>
    </source>
</reference>
<name>A0A231H521_9NOCA</name>
<organism evidence="1 2">
    <name type="scientific">Nocardia cerradoensis</name>
    <dbReference type="NCBI Taxonomy" id="85688"/>
    <lineage>
        <taxon>Bacteria</taxon>
        <taxon>Bacillati</taxon>
        <taxon>Actinomycetota</taxon>
        <taxon>Actinomycetes</taxon>
        <taxon>Mycobacteriales</taxon>
        <taxon>Nocardiaceae</taxon>
        <taxon>Nocardia</taxon>
    </lineage>
</organism>
<dbReference type="AlphaFoldDB" id="A0A231H521"/>
<comment type="caution">
    <text evidence="1">The sequence shown here is derived from an EMBL/GenBank/DDBJ whole genome shotgun (WGS) entry which is preliminary data.</text>
</comment>
<sequence>MASADHIIEHALPPVRWAKLTVYYEPIVFQIGMISNLSQKWRGKNYKAIRQHPPQTRPEELPSVDPFRTPWPMPAVEQAGESLNPALSYQFDQISLSWKFPSEEISQDNRYPGFDSLSEELLSRFGDLVNFVNEQTDDSVRVQGARCFYTNTLGSVESVEWAMGSLSNWEMGIGSPSRKNLGLEYLGVSMHRTDVNSNLKTRRSGWVNLDEGENQPGEIDITALVLPDDGFISEEGDPVSIAKMLLIDAHEYQASLFDASFSDEMKKSWGLS</sequence>
<evidence type="ECO:0008006" key="3">
    <source>
        <dbReference type="Google" id="ProtNLM"/>
    </source>
</evidence>
<protein>
    <recommendedName>
        <fullName evidence="3">TIGR04255 family protein</fullName>
    </recommendedName>
</protein>
<evidence type="ECO:0000313" key="1">
    <source>
        <dbReference type="EMBL" id="OXR43999.1"/>
    </source>
</evidence>
<keyword evidence="2" id="KW-1185">Reference proteome</keyword>
<gene>
    <name evidence="1" type="ORF">B7C42_03555</name>
</gene>
<accession>A0A231H521</accession>